<feature type="domain" description="Glycosyltransferase 2-like" evidence="5">
    <location>
        <begin position="5"/>
        <end position="160"/>
    </location>
</feature>
<keyword evidence="2" id="KW-0328">Glycosyltransferase</keyword>
<protein>
    <submittedName>
        <fullName evidence="6">Glycosyl transferase, family 2</fullName>
    </submittedName>
</protein>
<evidence type="ECO:0000256" key="3">
    <source>
        <dbReference type="ARBA" id="ARBA00022679"/>
    </source>
</evidence>
<feature type="transmembrane region" description="Helical" evidence="4">
    <location>
        <begin position="244"/>
        <end position="265"/>
    </location>
</feature>
<organism evidence="6 7">
    <name type="scientific">Desulforamulus reducens (strain ATCC BAA-1160 / DSM 100696 / MI-1)</name>
    <name type="common">Desulfotomaculum reducens</name>
    <dbReference type="NCBI Taxonomy" id="349161"/>
    <lineage>
        <taxon>Bacteria</taxon>
        <taxon>Bacillati</taxon>
        <taxon>Bacillota</taxon>
        <taxon>Clostridia</taxon>
        <taxon>Eubacteriales</taxon>
        <taxon>Peptococcaceae</taxon>
        <taxon>Desulforamulus</taxon>
    </lineage>
</organism>
<gene>
    <name evidence="6" type="ordered locus">Dred_3046</name>
</gene>
<dbReference type="eggNOG" id="COG1215">
    <property type="taxonomic scope" value="Bacteria"/>
</dbReference>
<keyword evidence="4" id="KW-0472">Membrane</keyword>
<dbReference type="OrthoDB" id="9802649at2"/>
<evidence type="ECO:0000313" key="6">
    <source>
        <dbReference type="EMBL" id="ABO51548.1"/>
    </source>
</evidence>
<dbReference type="EMBL" id="CP000612">
    <property type="protein sequence ID" value="ABO51548.1"/>
    <property type="molecule type" value="Genomic_DNA"/>
</dbReference>
<dbReference type="InterPro" id="IPR050834">
    <property type="entry name" value="Glycosyltransf_2"/>
</dbReference>
<dbReference type="HOGENOM" id="CLU_025996_0_9_9"/>
<proteinExistence type="inferred from homology"/>
<dbReference type="InterPro" id="IPR001173">
    <property type="entry name" value="Glyco_trans_2-like"/>
</dbReference>
<sequence length="271" mass="31745">MEKYSVLMSLYTKEKPEYLKQSIESMINQSVPPDEIVIVKDGLLTNELEVVLNRYNLDYPDLIKIVVSEKNLGLGLALNLGLRHCKNELVARMDTDDISLPDRCEKQLKSFLEDDKLVIVGTIVDEFKHDPTQIISRRIVPLQHKKIYEFAKRRSPFNHPTVMYKKSKVIDCGGYSNLRRNQDVDLFGRMLFKGYRAINLNEALLLFRSNDELAKRRRSWTNTKSYILTIYNFWRMGFSGFSDFVCVFIAQLFMFVSPISIQNFIYKNFLR</sequence>
<dbReference type="PANTHER" id="PTHR43685:SF5">
    <property type="entry name" value="GLYCOSYLTRANSFERASE EPSE-RELATED"/>
    <property type="match status" value="1"/>
</dbReference>
<keyword evidence="4" id="KW-0812">Transmembrane</keyword>
<reference evidence="6 7" key="1">
    <citation type="submission" date="2007-03" db="EMBL/GenBank/DDBJ databases">
        <title>Complete sequence of Desulfotomaculum reducens MI-1.</title>
        <authorList>
            <consortium name="US DOE Joint Genome Institute"/>
            <person name="Copeland A."/>
            <person name="Lucas S."/>
            <person name="Lapidus A."/>
            <person name="Barry K."/>
            <person name="Detter J.C."/>
            <person name="Glavina del Rio T."/>
            <person name="Hammon N."/>
            <person name="Israni S."/>
            <person name="Dalin E."/>
            <person name="Tice H."/>
            <person name="Pitluck S."/>
            <person name="Sims D."/>
            <person name="Brettin T."/>
            <person name="Bruce D."/>
            <person name="Han C."/>
            <person name="Tapia R."/>
            <person name="Schmutz J."/>
            <person name="Larimer F."/>
            <person name="Land M."/>
            <person name="Hauser L."/>
            <person name="Kyrpides N."/>
            <person name="Kim E."/>
            <person name="Tebo B.M."/>
            <person name="Richardson P."/>
        </authorList>
    </citation>
    <scope>NUCLEOTIDE SEQUENCE [LARGE SCALE GENOMIC DNA]</scope>
    <source>
        <strain evidence="6 7">MI-1</strain>
    </source>
</reference>
<name>A4J8Z5_DESRM</name>
<dbReference type="RefSeq" id="WP_011879337.1">
    <property type="nucleotide sequence ID" value="NC_009253.1"/>
</dbReference>
<evidence type="ECO:0000259" key="5">
    <source>
        <dbReference type="Pfam" id="PF00535"/>
    </source>
</evidence>
<dbReference type="PANTHER" id="PTHR43685">
    <property type="entry name" value="GLYCOSYLTRANSFERASE"/>
    <property type="match status" value="1"/>
</dbReference>
<accession>A4J8Z5</accession>
<keyword evidence="3 6" id="KW-0808">Transferase</keyword>
<dbReference type="Proteomes" id="UP000001556">
    <property type="component" value="Chromosome"/>
</dbReference>
<dbReference type="InterPro" id="IPR029044">
    <property type="entry name" value="Nucleotide-diphossugar_trans"/>
</dbReference>
<dbReference type="STRING" id="349161.Dred_3046"/>
<dbReference type="Gene3D" id="3.90.550.10">
    <property type="entry name" value="Spore Coat Polysaccharide Biosynthesis Protein SpsA, Chain A"/>
    <property type="match status" value="1"/>
</dbReference>
<evidence type="ECO:0000256" key="2">
    <source>
        <dbReference type="ARBA" id="ARBA00022676"/>
    </source>
</evidence>
<dbReference type="Pfam" id="PF00535">
    <property type="entry name" value="Glycos_transf_2"/>
    <property type="match status" value="1"/>
</dbReference>
<dbReference type="AlphaFoldDB" id="A4J8Z5"/>
<dbReference type="CAZy" id="GT2">
    <property type="family name" value="Glycosyltransferase Family 2"/>
</dbReference>
<evidence type="ECO:0000256" key="4">
    <source>
        <dbReference type="SAM" id="Phobius"/>
    </source>
</evidence>
<evidence type="ECO:0000256" key="1">
    <source>
        <dbReference type="ARBA" id="ARBA00006739"/>
    </source>
</evidence>
<dbReference type="GO" id="GO:0016757">
    <property type="term" value="F:glycosyltransferase activity"/>
    <property type="evidence" value="ECO:0007669"/>
    <property type="project" value="UniProtKB-KW"/>
</dbReference>
<dbReference type="KEGG" id="drm:Dred_3046"/>
<keyword evidence="7" id="KW-1185">Reference proteome</keyword>
<dbReference type="SUPFAM" id="SSF53448">
    <property type="entry name" value="Nucleotide-diphospho-sugar transferases"/>
    <property type="match status" value="1"/>
</dbReference>
<comment type="similarity">
    <text evidence="1">Belongs to the glycosyltransferase 2 family.</text>
</comment>
<evidence type="ECO:0000313" key="7">
    <source>
        <dbReference type="Proteomes" id="UP000001556"/>
    </source>
</evidence>
<keyword evidence="4" id="KW-1133">Transmembrane helix</keyword>